<evidence type="ECO:0000256" key="2">
    <source>
        <dbReference type="SAM" id="Phobius"/>
    </source>
</evidence>
<accession>A0A2T0N3C5</accession>
<feature type="transmembrane region" description="Helical" evidence="2">
    <location>
        <begin position="146"/>
        <end position="168"/>
    </location>
</feature>
<keyword evidence="2" id="KW-0812">Transmembrane</keyword>
<feature type="transmembrane region" description="Helical" evidence="2">
    <location>
        <begin position="21"/>
        <end position="39"/>
    </location>
</feature>
<feature type="compositionally biased region" description="Low complexity" evidence="1">
    <location>
        <begin position="237"/>
        <end position="266"/>
    </location>
</feature>
<evidence type="ECO:0000313" key="5">
    <source>
        <dbReference type="Proteomes" id="UP000238312"/>
    </source>
</evidence>
<organism evidence="4 5">
    <name type="scientific">Nonomuraea fuscirosea</name>
    <dbReference type="NCBI Taxonomy" id="1291556"/>
    <lineage>
        <taxon>Bacteria</taxon>
        <taxon>Bacillati</taxon>
        <taxon>Actinomycetota</taxon>
        <taxon>Actinomycetes</taxon>
        <taxon>Streptosporangiales</taxon>
        <taxon>Streptosporangiaceae</taxon>
        <taxon>Nonomuraea</taxon>
    </lineage>
</organism>
<proteinExistence type="predicted"/>
<evidence type="ECO:0000313" key="4">
    <source>
        <dbReference type="EMBL" id="PRX66663.1"/>
    </source>
</evidence>
<dbReference type="AlphaFoldDB" id="A0A2T0N3C5"/>
<dbReference type="InterPro" id="IPR025565">
    <property type="entry name" value="DUF4328"/>
</dbReference>
<keyword evidence="2" id="KW-0472">Membrane</keyword>
<feature type="transmembrane region" description="Helical" evidence="2">
    <location>
        <begin position="180"/>
        <end position="199"/>
    </location>
</feature>
<gene>
    <name evidence="4" type="ORF">B0I32_105103</name>
</gene>
<dbReference type="Pfam" id="PF14219">
    <property type="entry name" value="DUF4328"/>
    <property type="match status" value="1"/>
</dbReference>
<dbReference type="EMBL" id="PVNG01000005">
    <property type="protein sequence ID" value="PRX66663.1"/>
    <property type="molecule type" value="Genomic_DNA"/>
</dbReference>
<name>A0A2T0N3C5_9ACTN</name>
<feature type="transmembrane region" description="Helical" evidence="2">
    <location>
        <begin position="73"/>
        <end position="96"/>
    </location>
</feature>
<feature type="region of interest" description="Disordered" evidence="1">
    <location>
        <begin position="224"/>
        <end position="277"/>
    </location>
</feature>
<comment type="caution">
    <text evidence="4">The sequence shown here is derived from an EMBL/GenBank/DDBJ whole genome shotgun (WGS) entry which is preliminary data.</text>
</comment>
<reference evidence="4 5" key="1">
    <citation type="submission" date="2018-03" db="EMBL/GenBank/DDBJ databases">
        <title>Genomic Encyclopedia of Type Strains, Phase III (KMG-III): the genomes of soil and plant-associated and newly described type strains.</title>
        <authorList>
            <person name="Whitman W."/>
        </authorList>
    </citation>
    <scope>NUCLEOTIDE SEQUENCE [LARGE SCALE GENOMIC DNA]</scope>
    <source>
        <strain evidence="4 5">CGMCC 4.7104</strain>
    </source>
</reference>
<dbReference type="Proteomes" id="UP000238312">
    <property type="component" value="Unassembled WGS sequence"/>
</dbReference>
<evidence type="ECO:0000259" key="3">
    <source>
        <dbReference type="Pfam" id="PF14219"/>
    </source>
</evidence>
<protein>
    <submittedName>
        <fullName evidence="4">Uncharacterized protein DUF4328</fullName>
    </submittedName>
</protein>
<keyword evidence="5" id="KW-1185">Reference proteome</keyword>
<dbReference type="RefSeq" id="WP_245955803.1">
    <property type="nucleotide sequence ID" value="NZ_PVNG01000005.1"/>
</dbReference>
<evidence type="ECO:0000256" key="1">
    <source>
        <dbReference type="SAM" id="MobiDB-lite"/>
    </source>
</evidence>
<sequence>MARGENNVRYTQASPARAATAVYVTLTAQVLSLGALVIFEQSMGRELAARLAAFGGRPVGADAEAVVGAVTTFAVLMMTVAGTSIAAAAAYVTWLVRARQANDRSAATGPVAAAWLVPGLNLFAPAVLVDEVWRGTRPPAGRRGRWLALLTGWWLSWLAMLALVTIRLPLDSSAGGLTGVGAPELVCSLVAALLCAGTVRELTRLQREARGARLPGTAPAFAAAPAAPGAEAPPPATISASATIPSSATASPPATISPPSTFSPSAVIEGPLATDSH</sequence>
<feature type="domain" description="DUF4328" evidence="3">
    <location>
        <begin position="62"/>
        <end position="203"/>
    </location>
</feature>
<keyword evidence="2" id="KW-1133">Transmembrane helix</keyword>